<evidence type="ECO:0000313" key="3">
    <source>
        <dbReference type="Proteomes" id="UP000198546"/>
    </source>
</evidence>
<dbReference type="OrthoDB" id="5242307at2"/>
<dbReference type="EMBL" id="LT629688">
    <property type="protein sequence ID" value="SDE54630.1"/>
    <property type="molecule type" value="Genomic_DNA"/>
</dbReference>
<protein>
    <recommendedName>
        <fullName evidence="4">Peptidase MA superfamily protein</fullName>
    </recommendedName>
</protein>
<evidence type="ECO:0000313" key="2">
    <source>
        <dbReference type="EMBL" id="SDE54630.1"/>
    </source>
</evidence>
<proteinExistence type="predicted"/>
<feature type="signal peptide" evidence="1">
    <location>
        <begin position="1"/>
        <end position="18"/>
    </location>
</feature>
<dbReference type="RefSeq" id="WP_090595542.1">
    <property type="nucleotide sequence ID" value="NZ_LT629688.1"/>
</dbReference>
<keyword evidence="3" id="KW-1185">Reference proteome</keyword>
<sequence>MLALLVLTVLGGCGGVPATDGSTGPEIDPAAVEQTLQRWGEAALAGDRSAFDAEVSTRDPAFAATATRLFDDLGRLGSLRWELGPRRGPLPPTRRGLLGPDAVVAPATVSWTPEGAADTLRAVVWTTWVVEDGAPRLAGTVDGPDTADGPTPSWWVEDVTVQQVGGATVVTGASPDPDLWRERVERALAAVEAAGLDAARPTGPPPSVVVQVPSSRRLAERVAGSAALLEGAAAVTLVDVGGALPVLVDPAAGLSEESWVFLLTHELVHVRTASPGNGSPRWLVEGLAESVARKAQPELLGTSREQAAAAAEVGPLPTDEQLREEPYAAYLCSWVAVELLRQRLGHAGALDVVAATADGRSVADVLAAADVPSGELEREVAAALEDLAAGREVPALR</sequence>
<evidence type="ECO:0008006" key="4">
    <source>
        <dbReference type="Google" id="ProtNLM"/>
    </source>
</evidence>
<reference evidence="2 3" key="1">
    <citation type="submission" date="2016-10" db="EMBL/GenBank/DDBJ databases">
        <authorList>
            <person name="de Groot N.N."/>
        </authorList>
    </citation>
    <scope>NUCLEOTIDE SEQUENCE [LARGE SCALE GENOMIC DNA]</scope>
    <source>
        <strain evidence="2 3">MON 2.2</strain>
    </source>
</reference>
<dbReference type="AlphaFoldDB" id="A0A1G7DTX9"/>
<gene>
    <name evidence="2" type="ORF">SAMN04489747_3702</name>
</gene>
<name>A0A1G7DTX9_9ACTN</name>
<evidence type="ECO:0000256" key="1">
    <source>
        <dbReference type="SAM" id="SignalP"/>
    </source>
</evidence>
<dbReference type="Proteomes" id="UP000198546">
    <property type="component" value="Chromosome i"/>
</dbReference>
<accession>A0A1G7DTX9</accession>
<keyword evidence="1" id="KW-0732">Signal</keyword>
<dbReference type="STRING" id="675864.SAMN04489747_3702"/>
<organism evidence="2 3">
    <name type="scientific">Auraticoccus monumenti</name>
    <dbReference type="NCBI Taxonomy" id="675864"/>
    <lineage>
        <taxon>Bacteria</taxon>
        <taxon>Bacillati</taxon>
        <taxon>Actinomycetota</taxon>
        <taxon>Actinomycetes</taxon>
        <taxon>Propionibacteriales</taxon>
        <taxon>Propionibacteriaceae</taxon>
        <taxon>Auraticoccus</taxon>
    </lineage>
</organism>
<feature type="chain" id="PRO_5009240802" description="Peptidase MA superfamily protein" evidence="1">
    <location>
        <begin position="19"/>
        <end position="397"/>
    </location>
</feature>